<sequence>MNTVKHSNDSNSLPSQKRPYQFWINALPVVLLASLIGTYLDLFFVGKELYSFPYRPFPTIFSVNIAFTLIVLPLGVLLYLYICDKLTERNTFLFIVLIGLLASVLERVAEDLGLFIHSTSWKHFYSFFGYSAFLWLVYSLYQWMKKSLPKN</sequence>
<comment type="caution">
    <text evidence="1">The sequence shown here is derived from an EMBL/GenBank/DDBJ whole genome shotgun (WGS) entry which is preliminary data.</text>
</comment>
<organism evidence="1 2">
    <name type="scientific">Robertmurraya yapensis</name>
    <name type="common">ex Hitch et al 2024</name>
    <dbReference type="NCBI Taxonomy" id="3133160"/>
    <lineage>
        <taxon>Bacteria</taxon>
        <taxon>Bacillati</taxon>
        <taxon>Bacillota</taxon>
        <taxon>Bacilli</taxon>
        <taxon>Bacillales</taxon>
        <taxon>Bacillaceae</taxon>
        <taxon>Robertmurraya</taxon>
    </lineage>
</organism>
<name>A0ACC6S5L9_9BACI</name>
<evidence type="ECO:0000313" key="1">
    <source>
        <dbReference type="EMBL" id="MEQ2525311.1"/>
    </source>
</evidence>
<accession>A0ACC6S5L9</accession>
<reference evidence="1" key="1">
    <citation type="submission" date="2024-03" db="EMBL/GenBank/DDBJ databases">
        <title>Human intestinal bacterial collection.</title>
        <authorList>
            <person name="Pauvert C."/>
            <person name="Hitch T.C.A."/>
            <person name="Clavel T."/>
        </authorList>
    </citation>
    <scope>NUCLEOTIDE SEQUENCE</scope>
    <source>
        <strain evidence="1">CLA-AA-H227</strain>
    </source>
</reference>
<evidence type="ECO:0000313" key="2">
    <source>
        <dbReference type="Proteomes" id="UP001439875"/>
    </source>
</evidence>
<gene>
    <name evidence="1" type="ORF">WMO40_01255</name>
</gene>
<keyword evidence="2" id="KW-1185">Reference proteome</keyword>
<protein>
    <submittedName>
        <fullName evidence="1">CBO0543 family protein</fullName>
    </submittedName>
</protein>
<dbReference type="EMBL" id="JBBMEW010000001">
    <property type="protein sequence ID" value="MEQ2525311.1"/>
    <property type="molecule type" value="Genomic_DNA"/>
</dbReference>
<dbReference type="Proteomes" id="UP001439875">
    <property type="component" value="Unassembled WGS sequence"/>
</dbReference>
<proteinExistence type="predicted"/>